<keyword evidence="3" id="KW-1185">Reference proteome</keyword>
<dbReference type="Proteomes" id="UP001497516">
    <property type="component" value="Chromosome 6"/>
</dbReference>
<feature type="region of interest" description="Disordered" evidence="1">
    <location>
        <begin position="42"/>
        <end position="66"/>
    </location>
</feature>
<evidence type="ECO:0000313" key="2">
    <source>
        <dbReference type="EMBL" id="CAL1393017.1"/>
    </source>
</evidence>
<dbReference type="AlphaFoldDB" id="A0AAV2F4Z9"/>
<reference evidence="2 3" key="1">
    <citation type="submission" date="2024-04" db="EMBL/GenBank/DDBJ databases">
        <authorList>
            <person name="Fracassetti M."/>
        </authorList>
    </citation>
    <scope>NUCLEOTIDE SEQUENCE [LARGE SCALE GENOMIC DNA]</scope>
</reference>
<evidence type="ECO:0000313" key="3">
    <source>
        <dbReference type="Proteomes" id="UP001497516"/>
    </source>
</evidence>
<dbReference type="EMBL" id="OZ034819">
    <property type="protein sequence ID" value="CAL1393017.1"/>
    <property type="molecule type" value="Genomic_DNA"/>
</dbReference>
<accession>A0AAV2F4Z9</accession>
<sequence length="188" mass="20177">MAQNRGAPSWRNHHAKYPIMYGGEMGGRPGGNRSMLLGGEMGGRPGGNRSNLLGGEMGGRSGGNRSMLLGGDRCMRSGWDSEGFDGRSSGDRSMSLGGEFGWNSGRHLGGNSGRYLGGNSGRHLRSQPMGAALSTRDMALRRARWAFREPSCSSSSHMVVRDRGHQLVPKVAGVRAWADIYDDPDPEL</sequence>
<organism evidence="2 3">
    <name type="scientific">Linum trigynum</name>
    <dbReference type="NCBI Taxonomy" id="586398"/>
    <lineage>
        <taxon>Eukaryota</taxon>
        <taxon>Viridiplantae</taxon>
        <taxon>Streptophyta</taxon>
        <taxon>Embryophyta</taxon>
        <taxon>Tracheophyta</taxon>
        <taxon>Spermatophyta</taxon>
        <taxon>Magnoliopsida</taxon>
        <taxon>eudicotyledons</taxon>
        <taxon>Gunneridae</taxon>
        <taxon>Pentapetalae</taxon>
        <taxon>rosids</taxon>
        <taxon>fabids</taxon>
        <taxon>Malpighiales</taxon>
        <taxon>Linaceae</taxon>
        <taxon>Linum</taxon>
    </lineage>
</organism>
<evidence type="ECO:0000256" key="1">
    <source>
        <dbReference type="SAM" id="MobiDB-lite"/>
    </source>
</evidence>
<gene>
    <name evidence="2" type="ORF">LTRI10_LOCUS33620</name>
</gene>
<protein>
    <submittedName>
        <fullName evidence="2">Uncharacterized protein</fullName>
    </submittedName>
</protein>
<proteinExistence type="predicted"/>
<name>A0AAV2F4Z9_9ROSI</name>